<dbReference type="InterPro" id="IPR014284">
    <property type="entry name" value="RNA_pol_sigma-70_dom"/>
</dbReference>
<keyword evidence="5" id="KW-0804">Transcription</keyword>
<dbReference type="InterPro" id="IPR036388">
    <property type="entry name" value="WH-like_DNA-bd_sf"/>
</dbReference>
<dbReference type="GO" id="GO:0003677">
    <property type="term" value="F:DNA binding"/>
    <property type="evidence" value="ECO:0007669"/>
    <property type="project" value="UniProtKB-KW"/>
</dbReference>
<dbReference type="InterPro" id="IPR013249">
    <property type="entry name" value="RNA_pol_sigma70_r4_t2"/>
</dbReference>
<feature type="domain" description="RNA polymerase sigma factor 70 region 4 type 2" evidence="6">
    <location>
        <begin position="170"/>
        <end position="221"/>
    </location>
</feature>
<dbReference type="Gene3D" id="1.10.10.10">
    <property type="entry name" value="Winged helix-like DNA-binding domain superfamily/Winged helix DNA-binding domain"/>
    <property type="match status" value="1"/>
</dbReference>
<evidence type="ECO:0000313" key="8">
    <source>
        <dbReference type="Proteomes" id="UP000215086"/>
    </source>
</evidence>
<dbReference type="InterPro" id="IPR039425">
    <property type="entry name" value="RNA_pol_sigma-70-like"/>
</dbReference>
<evidence type="ECO:0000256" key="4">
    <source>
        <dbReference type="ARBA" id="ARBA00023125"/>
    </source>
</evidence>
<dbReference type="SUPFAM" id="SSF88659">
    <property type="entry name" value="Sigma3 and sigma4 domains of RNA polymerase sigma factors"/>
    <property type="match status" value="1"/>
</dbReference>
<dbReference type="EMBL" id="CP018477">
    <property type="protein sequence ID" value="ASV75969.1"/>
    <property type="molecule type" value="Genomic_DNA"/>
</dbReference>
<dbReference type="PANTHER" id="PTHR43133:SF8">
    <property type="entry name" value="RNA POLYMERASE SIGMA FACTOR HI_1459-RELATED"/>
    <property type="match status" value="1"/>
</dbReference>
<dbReference type="GO" id="GO:0006352">
    <property type="term" value="P:DNA-templated transcription initiation"/>
    <property type="evidence" value="ECO:0007669"/>
    <property type="project" value="InterPro"/>
</dbReference>
<dbReference type="InterPro" id="IPR013324">
    <property type="entry name" value="RNA_pol_sigma_r3/r4-like"/>
</dbReference>
<dbReference type="NCBIfam" id="TIGR02937">
    <property type="entry name" value="sigma70-ECF"/>
    <property type="match status" value="1"/>
</dbReference>
<evidence type="ECO:0000313" key="7">
    <source>
        <dbReference type="EMBL" id="ASV75969.1"/>
    </source>
</evidence>
<dbReference type="GO" id="GO:0016987">
    <property type="term" value="F:sigma factor activity"/>
    <property type="evidence" value="ECO:0007669"/>
    <property type="project" value="UniProtKB-KW"/>
</dbReference>
<keyword evidence="8" id="KW-1185">Reference proteome</keyword>
<gene>
    <name evidence="7" type="ORF">THTE_3367</name>
</gene>
<name>A0A286RJ31_9BACT</name>
<proteinExistence type="inferred from homology"/>
<dbReference type="Gene3D" id="1.10.1740.10">
    <property type="match status" value="1"/>
</dbReference>
<evidence type="ECO:0000259" key="6">
    <source>
        <dbReference type="Pfam" id="PF08281"/>
    </source>
</evidence>
<evidence type="ECO:0000256" key="5">
    <source>
        <dbReference type="ARBA" id="ARBA00023163"/>
    </source>
</evidence>
<reference evidence="7 8" key="1">
    <citation type="journal article" name="Front. Microbiol.">
        <title>Sugar Metabolism of the First Thermophilic Planctomycete Thermogutta terrifontis: Comparative Genomic and Transcriptomic Approaches.</title>
        <authorList>
            <person name="Elcheninov A.G."/>
            <person name="Menzel P."/>
            <person name="Gudbergsdottir S.R."/>
            <person name="Slesarev A.I."/>
            <person name="Kadnikov V.V."/>
            <person name="Krogh A."/>
            <person name="Bonch-Osmolovskaya E.A."/>
            <person name="Peng X."/>
            <person name="Kublanov I.V."/>
        </authorList>
    </citation>
    <scope>NUCLEOTIDE SEQUENCE [LARGE SCALE GENOMIC DNA]</scope>
    <source>
        <strain evidence="7 8">R1</strain>
    </source>
</reference>
<dbReference type="CDD" id="cd06171">
    <property type="entry name" value="Sigma70_r4"/>
    <property type="match status" value="1"/>
</dbReference>
<dbReference type="PANTHER" id="PTHR43133">
    <property type="entry name" value="RNA POLYMERASE ECF-TYPE SIGMA FACTO"/>
    <property type="match status" value="1"/>
</dbReference>
<keyword evidence="3" id="KW-0731">Sigma factor</keyword>
<dbReference type="Proteomes" id="UP000215086">
    <property type="component" value="Chromosome"/>
</dbReference>
<sequence length="230" mass="25972">MLFLCSVESGNAWVVVDLCVLGMRASESSAMADVISHASSPSPRSPFRDWVERAADGDDEALAKLLEYCEPKFHIIARVALGPLLRSQVDTLDLVQSMKRMLIPGLRAGLYDLDSPEQLVALAATVIRRKVALYWRRQRRQPVVRLGEDTLEQTRWSAPEAPAEQWENEELLTQLLDKLTPEERDLFRMQLEGLPIVEIARKLGCKPGPLRARLSRLRKKLRSLAGFSWG</sequence>
<accession>A0A286RJ31</accession>
<keyword evidence="2" id="KW-0805">Transcription regulation</keyword>
<dbReference type="Pfam" id="PF08281">
    <property type="entry name" value="Sigma70_r4_2"/>
    <property type="match status" value="1"/>
</dbReference>
<evidence type="ECO:0000256" key="3">
    <source>
        <dbReference type="ARBA" id="ARBA00023082"/>
    </source>
</evidence>
<evidence type="ECO:0000256" key="2">
    <source>
        <dbReference type="ARBA" id="ARBA00023015"/>
    </source>
</evidence>
<protein>
    <recommendedName>
        <fullName evidence="6">RNA polymerase sigma factor 70 region 4 type 2 domain-containing protein</fullName>
    </recommendedName>
</protein>
<keyword evidence="4" id="KW-0238">DNA-binding</keyword>
<comment type="similarity">
    <text evidence="1">Belongs to the sigma-70 factor family. ECF subfamily.</text>
</comment>
<dbReference type="KEGG" id="ttf:THTE_3367"/>
<dbReference type="SUPFAM" id="SSF88946">
    <property type="entry name" value="Sigma2 domain of RNA polymerase sigma factors"/>
    <property type="match status" value="1"/>
</dbReference>
<dbReference type="InterPro" id="IPR013325">
    <property type="entry name" value="RNA_pol_sigma_r2"/>
</dbReference>
<organism evidence="7 8">
    <name type="scientific">Thermogutta terrifontis</name>
    <dbReference type="NCBI Taxonomy" id="1331910"/>
    <lineage>
        <taxon>Bacteria</taxon>
        <taxon>Pseudomonadati</taxon>
        <taxon>Planctomycetota</taxon>
        <taxon>Planctomycetia</taxon>
        <taxon>Pirellulales</taxon>
        <taxon>Thermoguttaceae</taxon>
        <taxon>Thermogutta</taxon>
    </lineage>
</organism>
<evidence type="ECO:0000256" key="1">
    <source>
        <dbReference type="ARBA" id="ARBA00010641"/>
    </source>
</evidence>
<dbReference type="AlphaFoldDB" id="A0A286RJ31"/>